<accession>A0A5B7K0E0</accession>
<evidence type="ECO:0000313" key="3">
    <source>
        <dbReference type="EMBL" id="MPC98044.1"/>
    </source>
</evidence>
<keyword evidence="2" id="KW-0812">Transmembrane</keyword>
<reference evidence="3 4" key="1">
    <citation type="submission" date="2019-05" db="EMBL/GenBank/DDBJ databases">
        <title>Another draft genome of Portunus trituberculatus and its Hox gene families provides insights of decapod evolution.</title>
        <authorList>
            <person name="Jeong J.-H."/>
            <person name="Song I."/>
            <person name="Kim S."/>
            <person name="Choi T."/>
            <person name="Kim D."/>
            <person name="Ryu S."/>
            <person name="Kim W."/>
        </authorList>
    </citation>
    <scope>NUCLEOTIDE SEQUENCE [LARGE SCALE GENOMIC DNA]</scope>
    <source>
        <tissue evidence="3">Muscle</tissue>
    </source>
</reference>
<feature type="transmembrane region" description="Helical" evidence="2">
    <location>
        <begin position="47"/>
        <end position="65"/>
    </location>
</feature>
<keyword evidence="2" id="KW-0472">Membrane</keyword>
<evidence type="ECO:0000313" key="4">
    <source>
        <dbReference type="Proteomes" id="UP000324222"/>
    </source>
</evidence>
<feature type="region of interest" description="Disordered" evidence="1">
    <location>
        <begin position="71"/>
        <end position="95"/>
    </location>
</feature>
<name>A0A5B7K0E0_PORTR</name>
<dbReference type="EMBL" id="VSRR010112468">
    <property type="protein sequence ID" value="MPC98044.1"/>
    <property type="molecule type" value="Genomic_DNA"/>
</dbReference>
<dbReference type="Proteomes" id="UP000324222">
    <property type="component" value="Unassembled WGS sequence"/>
</dbReference>
<keyword evidence="4" id="KW-1185">Reference proteome</keyword>
<comment type="caution">
    <text evidence="3">The sequence shown here is derived from an EMBL/GenBank/DDBJ whole genome shotgun (WGS) entry which is preliminary data.</text>
</comment>
<feature type="compositionally biased region" description="Basic residues" evidence="1">
    <location>
        <begin position="71"/>
        <end position="85"/>
    </location>
</feature>
<protein>
    <submittedName>
        <fullName evidence="3">Uncharacterized protein</fullName>
    </submittedName>
</protein>
<feature type="compositionally biased region" description="Low complexity" evidence="1">
    <location>
        <begin position="86"/>
        <end position="95"/>
    </location>
</feature>
<dbReference type="AlphaFoldDB" id="A0A5B7K0E0"/>
<keyword evidence="2" id="KW-1133">Transmembrane helix</keyword>
<gene>
    <name evidence="3" type="ORF">E2C01_093394</name>
</gene>
<evidence type="ECO:0000256" key="1">
    <source>
        <dbReference type="SAM" id="MobiDB-lite"/>
    </source>
</evidence>
<organism evidence="3 4">
    <name type="scientific">Portunus trituberculatus</name>
    <name type="common">Swimming crab</name>
    <name type="synonym">Neptunus trituberculatus</name>
    <dbReference type="NCBI Taxonomy" id="210409"/>
    <lineage>
        <taxon>Eukaryota</taxon>
        <taxon>Metazoa</taxon>
        <taxon>Ecdysozoa</taxon>
        <taxon>Arthropoda</taxon>
        <taxon>Crustacea</taxon>
        <taxon>Multicrustacea</taxon>
        <taxon>Malacostraca</taxon>
        <taxon>Eumalacostraca</taxon>
        <taxon>Eucarida</taxon>
        <taxon>Decapoda</taxon>
        <taxon>Pleocyemata</taxon>
        <taxon>Brachyura</taxon>
        <taxon>Eubrachyura</taxon>
        <taxon>Portunoidea</taxon>
        <taxon>Portunidae</taxon>
        <taxon>Portuninae</taxon>
        <taxon>Portunus</taxon>
    </lineage>
</organism>
<proteinExistence type="predicted"/>
<sequence length="95" mass="10834">MTNRVVAAVVAGPLNARSEWAWRGGAGCKVVCCEAFYSRRCGKECEAMLVVVVVVVVVVRLRLLLEKLRRRRKRKRRRKRRRRRSSSSSSSSSSI</sequence>
<evidence type="ECO:0000256" key="2">
    <source>
        <dbReference type="SAM" id="Phobius"/>
    </source>
</evidence>